<dbReference type="SUPFAM" id="SSF48498">
    <property type="entry name" value="Tetracyclin repressor-like, C-terminal domain"/>
    <property type="match status" value="1"/>
</dbReference>
<dbReference type="OrthoDB" id="7505659at2"/>
<protein>
    <submittedName>
        <fullName evidence="6">DNA-binding transcriptional regulator, AcrR family</fullName>
    </submittedName>
</protein>
<gene>
    <name evidence="6" type="ORF">SAMN05444583_10838</name>
</gene>
<dbReference type="GO" id="GO:0003700">
    <property type="term" value="F:DNA-binding transcription factor activity"/>
    <property type="evidence" value="ECO:0007669"/>
    <property type="project" value="TreeGrafter"/>
</dbReference>
<evidence type="ECO:0000256" key="2">
    <source>
        <dbReference type="ARBA" id="ARBA00023125"/>
    </source>
</evidence>
<dbReference type="Proteomes" id="UP000198677">
    <property type="component" value="Unassembled WGS sequence"/>
</dbReference>
<keyword evidence="2 4" id="KW-0238">DNA-binding</keyword>
<dbReference type="InterPro" id="IPR009057">
    <property type="entry name" value="Homeodomain-like_sf"/>
</dbReference>
<dbReference type="InterPro" id="IPR050109">
    <property type="entry name" value="HTH-type_TetR-like_transc_reg"/>
</dbReference>
<dbReference type="Pfam" id="PF16925">
    <property type="entry name" value="TetR_C_13"/>
    <property type="match status" value="1"/>
</dbReference>
<evidence type="ECO:0000256" key="1">
    <source>
        <dbReference type="ARBA" id="ARBA00023015"/>
    </source>
</evidence>
<name>A0A1H7PFE4_9NOCA</name>
<keyword evidence="1" id="KW-0805">Transcription regulation</keyword>
<evidence type="ECO:0000256" key="4">
    <source>
        <dbReference type="PROSITE-ProRule" id="PRU00335"/>
    </source>
</evidence>
<organism evidence="6 7">
    <name type="scientific">Rhodococcus maanshanensis</name>
    <dbReference type="NCBI Taxonomy" id="183556"/>
    <lineage>
        <taxon>Bacteria</taxon>
        <taxon>Bacillati</taxon>
        <taxon>Actinomycetota</taxon>
        <taxon>Actinomycetes</taxon>
        <taxon>Mycobacteriales</taxon>
        <taxon>Nocardiaceae</taxon>
        <taxon>Rhodococcus</taxon>
    </lineage>
</organism>
<dbReference type="GO" id="GO:0000976">
    <property type="term" value="F:transcription cis-regulatory region binding"/>
    <property type="evidence" value="ECO:0007669"/>
    <property type="project" value="TreeGrafter"/>
</dbReference>
<dbReference type="PRINTS" id="PR00455">
    <property type="entry name" value="HTHTETR"/>
</dbReference>
<evidence type="ECO:0000259" key="5">
    <source>
        <dbReference type="PROSITE" id="PS50977"/>
    </source>
</evidence>
<dbReference type="InterPro" id="IPR036271">
    <property type="entry name" value="Tet_transcr_reg_TetR-rel_C_sf"/>
</dbReference>
<accession>A0A1H7PFE4</accession>
<keyword evidence="3" id="KW-0804">Transcription</keyword>
<dbReference type="RefSeq" id="WP_072751797.1">
    <property type="nucleotide sequence ID" value="NZ_FOAW01000008.1"/>
</dbReference>
<feature type="DNA-binding region" description="H-T-H motif" evidence="4">
    <location>
        <begin position="35"/>
        <end position="54"/>
    </location>
</feature>
<dbReference type="Pfam" id="PF00440">
    <property type="entry name" value="TetR_N"/>
    <property type="match status" value="1"/>
</dbReference>
<dbReference type="PANTHER" id="PTHR30055">
    <property type="entry name" value="HTH-TYPE TRANSCRIPTIONAL REGULATOR RUTR"/>
    <property type="match status" value="1"/>
</dbReference>
<proteinExistence type="predicted"/>
<evidence type="ECO:0000313" key="6">
    <source>
        <dbReference type="EMBL" id="SEL34510.1"/>
    </source>
</evidence>
<keyword evidence="7" id="KW-1185">Reference proteome</keyword>
<evidence type="ECO:0000256" key="3">
    <source>
        <dbReference type="ARBA" id="ARBA00023163"/>
    </source>
</evidence>
<dbReference type="PANTHER" id="PTHR30055:SF234">
    <property type="entry name" value="HTH-TYPE TRANSCRIPTIONAL REGULATOR BETI"/>
    <property type="match status" value="1"/>
</dbReference>
<dbReference type="EMBL" id="FOAW01000008">
    <property type="protein sequence ID" value="SEL34510.1"/>
    <property type="molecule type" value="Genomic_DNA"/>
</dbReference>
<dbReference type="SUPFAM" id="SSF46689">
    <property type="entry name" value="Homeodomain-like"/>
    <property type="match status" value="1"/>
</dbReference>
<reference evidence="7" key="1">
    <citation type="submission" date="2016-10" db="EMBL/GenBank/DDBJ databases">
        <authorList>
            <person name="Varghese N."/>
            <person name="Submissions S."/>
        </authorList>
    </citation>
    <scope>NUCLEOTIDE SEQUENCE [LARGE SCALE GENOMIC DNA]</scope>
    <source>
        <strain evidence="7">DSM 44675</strain>
    </source>
</reference>
<evidence type="ECO:0000313" key="7">
    <source>
        <dbReference type="Proteomes" id="UP000198677"/>
    </source>
</evidence>
<sequence length="205" mass="22560">MATTDSAERSGRLSRARILEIALEHFAIHGYRGSSLARIAAEVGISQPGLLHHFPNKAALLMAVLAERDVQDLHATGTDPETLSEMDFAELIAFLVRIARHNVQNRDLVQLAHLTAAEATGSEHPAREWVVGRQKFLQSMIESSLRRGVEDGSVRSDVDPRLTTLVLVAAMEGLENQWLVDDEVDMVGSFVQFAEQLQRAVAPTD</sequence>
<dbReference type="InterPro" id="IPR001647">
    <property type="entry name" value="HTH_TetR"/>
</dbReference>
<dbReference type="PROSITE" id="PS50977">
    <property type="entry name" value="HTH_TETR_2"/>
    <property type="match status" value="1"/>
</dbReference>
<dbReference type="AlphaFoldDB" id="A0A1H7PFE4"/>
<dbReference type="InterPro" id="IPR011075">
    <property type="entry name" value="TetR_C"/>
</dbReference>
<dbReference type="Gene3D" id="1.10.357.10">
    <property type="entry name" value="Tetracycline Repressor, domain 2"/>
    <property type="match status" value="1"/>
</dbReference>
<feature type="domain" description="HTH tetR-type" evidence="5">
    <location>
        <begin position="12"/>
        <end position="72"/>
    </location>
</feature>